<dbReference type="RefSeq" id="WP_003776665.1">
    <property type="nucleotide sequence ID" value="NZ_JH992957.1"/>
</dbReference>
<reference evidence="3 4" key="1">
    <citation type="submission" date="2012-09" db="EMBL/GenBank/DDBJ databases">
        <title>The Genome Sequence of Alloiococcus otitis ATCC 51267.</title>
        <authorList>
            <consortium name="The Broad Institute Genome Sequencing Platform"/>
            <person name="Earl A."/>
            <person name="Ward D."/>
            <person name="Feldgarden M."/>
            <person name="Gevers D."/>
            <person name="Huys G."/>
            <person name="Walker B."/>
            <person name="Young S.K."/>
            <person name="Zeng Q."/>
            <person name="Gargeya S."/>
            <person name="Fitzgerald M."/>
            <person name="Haas B."/>
            <person name="Abouelleil A."/>
            <person name="Alvarado L."/>
            <person name="Arachchi H.M."/>
            <person name="Berlin A.M."/>
            <person name="Chapman S.B."/>
            <person name="Goldberg J."/>
            <person name="Griggs A."/>
            <person name="Gujja S."/>
            <person name="Hansen M."/>
            <person name="Howarth C."/>
            <person name="Imamovic A."/>
            <person name="Larimer J."/>
            <person name="McCowen C."/>
            <person name="Montmayeur A."/>
            <person name="Murphy C."/>
            <person name="Neiman D."/>
            <person name="Pearson M."/>
            <person name="Priest M."/>
            <person name="Roberts A."/>
            <person name="Saif S."/>
            <person name="Shea T."/>
            <person name="Sisk P."/>
            <person name="Sykes S."/>
            <person name="Wortman J."/>
            <person name="Nusbaum C."/>
            <person name="Birren B."/>
        </authorList>
    </citation>
    <scope>NUCLEOTIDE SEQUENCE [LARGE SCALE GENOMIC DNA]</scope>
    <source>
        <strain evidence="3 4">ATCC 51267</strain>
    </source>
</reference>
<gene>
    <name evidence="2" type="primary">rbfA</name>
    <name evidence="3" type="ORF">HMPREF9698_00316</name>
</gene>
<sequence>MPSHRQGRVAQEIKREATDILRNEVRDPRVDGVTITDAEVTADLQHAKIFYSTLSDDDQVKTETQEGLDKASGLVRSEIGNRIKLFKTPEIRFVRDESLEYGNRIDQIINELHQEDSN</sequence>
<evidence type="ECO:0000256" key="1">
    <source>
        <dbReference type="ARBA" id="ARBA00022517"/>
    </source>
</evidence>
<evidence type="ECO:0000313" key="3">
    <source>
        <dbReference type="EMBL" id="EKU94284.1"/>
    </source>
</evidence>
<name>K9EAM0_9LACT</name>
<dbReference type="PANTHER" id="PTHR33515:SF1">
    <property type="entry name" value="RIBOSOME-BINDING FACTOR A, CHLOROPLASTIC-RELATED"/>
    <property type="match status" value="1"/>
</dbReference>
<dbReference type="OrthoDB" id="307788at2"/>
<dbReference type="NCBIfam" id="TIGR00082">
    <property type="entry name" value="rbfA"/>
    <property type="match status" value="1"/>
</dbReference>
<dbReference type="eggNOG" id="COG0858">
    <property type="taxonomic scope" value="Bacteria"/>
</dbReference>
<keyword evidence="1 2" id="KW-0690">Ribosome biogenesis</keyword>
<dbReference type="Proteomes" id="UP000009875">
    <property type="component" value="Unassembled WGS sequence"/>
</dbReference>
<dbReference type="Pfam" id="PF02033">
    <property type="entry name" value="RBFA"/>
    <property type="match status" value="1"/>
</dbReference>
<comment type="subunit">
    <text evidence="2">Monomer. Binds 30S ribosomal subunits, but not 50S ribosomal subunits or 70S ribosomes.</text>
</comment>
<proteinExistence type="inferred from homology"/>
<dbReference type="InterPro" id="IPR015946">
    <property type="entry name" value="KH_dom-like_a/b"/>
</dbReference>
<comment type="caution">
    <text evidence="3">The sequence shown here is derived from an EMBL/GenBank/DDBJ whole genome shotgun (WGS) entry which is preliminary data.</text>
</comment>
<dbReference type="Gene3D" id="3.30.300.20">
    <property type="match status" value="1"/>
</dbReference>
<dbReference type="HAMAP" id="MF_00003">
    <property type="entry name" value="RbfA"/>
    <property type="match status" value="1"/>
</dbReference>
<dbReference type="GO" id="GO:0030490">
    <property type="term" value="P:maturation of SSU-rRNA"/>
    <property type="evidence" value="ECO:0007669"/>
    <property type="project" value="UniProtKB-UniRule"/>
</dbReference>
<comment type="similarity">
    <text evidence="2">Belongs to the RbfA family.</text>
</comment>
<keyword evidence="2" id="KW-0963">Cytoplasm</keyword>
<dbReference type="EMBL" id="AGXA01000004">
    <property type="protein sequence ID" value="EKU94284.1"/>
    <property type="molecule type" value="Genomic_DNA"/>
</dbReference>
<dbReference type="InterPro" id="IPR000238">
    <property type="entry name" value="RbfA"/>
</dbReference>
<accession>K9EAM0</accession>
<dbReference type="InterPro" id="IPR023799">
    <property type="entry name" value="RbfA_dom_sf"/>
</dbReference>
<organism evidence="3 4">
    <name type="scientific">Alloiococcus otitis ATCC 51267</name>
    <dbReference type="NCBI Taxonomy" id="883081"/>
    <lineage>
        <taxon>Bacteria</taxon>
        <taxon>Bacillati</taxon>
        <taxon>Bacillota</taxon>
        <taxon>Bacilli</taxon>
        <taxon>Lactobacillales</taxon>
        <taxon>Carnobacteriaceae</taxon>
        <taxon>Alloiococcus</taxon>
    </lineage>
</organism>
<protein>
    <recommendedName>
        <fullName evidence="2">Ribosome-binding factor A</fullName>
    </recommendedName>
</protein>
<dbReference type="STRING" id="883081.HMPREF9698_00316"/>
<dbReference type="AlphaFoldDB" id="K9EAM0"/>
<dbReference type="GO" id="GO:0043024">
    <property type="term" value="F:ribosomal small subunit binding"/>
    <property type="evidence" value="ECO:0007669"/>
    <property type="project" value="TreeGrafter"/>
</dbReference>
<dbReference type="HOGENOM" id="CLU_089475_3_0_9"/>
<dbReference type="GO" id="GO:0005829">
    <property type="term" value="C:cytosol"/>
    <property type="evidence" value="ECO:0007669"/>
    <property type="project" value="TreeGrafter"/>
</dbReference>
<dbReference type="PANTHER" id="PTHR33515">
    <property type="entry name" value="RIBOSOME-BINDING FACTOR A, CHLOROPLASTIC-RELATED"/>
    <property type="match status" value="1"/>
</dbReference>
<keyword evidence="4" id="KW-1185">Reference proteome</keyword>
<evidence type="ECO:0000313" key="4">
    <source>
        <dbReference type="Proteomes" id="UP000009875"/>
    </source>
</evidence>
<comment type="subcellular location">
    <subcellularLocation>
        <location evidence="2">Cytoplasm</location>
    </subcellularLocation>
</comment>
<dbReference type="SUPFAM" id="SSF89919">
    <property type="entry name" value="Ribosome-binding factor A, RbfA"/>
    <property type="match status" value="1"/>
</dbReference>
<comment type="function">
    <text evidence="2">One of several proteins that assist in the late maturation steps of the functional core of the 30S ribosomal subunit. Associates with free 30S ribosomal subunits (but not with 30S subunits that are part of 70S ribosomes or polysomes). Required for efficient processing of 16S rRNA. May interact with the 5'-terminal helix region of 16S rRNA.</text>
</comment>
<dbReference type="PROSITE" id="PS01319">
    <property type="entry name" value="RBFA"/>
    <property type="match status" value="1"/>
</dbReference>
<dbReference type="InterPro" id="IPR020053">
    <property type="entry name" value="Ribosome-bd_factorA_CS"/>
</dbReference>
<evidence type="ECO:0000256" key="2">
    <source>
        <dbReference type="HAMAP-Rule" id="MF_00003"/>
    </source>
</evidence>